<name>A0A5J5CU48_9PERO</name>
<feature type="compositionally biased region" description="Basic and acidic residues" evidence="1">
    <location>
        <begin position="246"/>
        <end position="268"/>
    </location>
</feature>
<dbReference type="Proteomes" id="UP000327493">
    <property type="component" value="Chromosome 17"/>
</dbReference>
<accession>A0A5J5CU48</accession>
<feature type="region of interest" description="Disordered" evidence="1">
    <location>
        <begin position="246"/>
        <end position="270"/>
    </location>
</feature>
<reference evidence="2 3" key="1">
    <citation type="submission" date="2019-08" db="EMBL/GenBank/DDBJ databases">
        <title>A chromosome-level genome assembly, high-density linkage maps, and genome scans reveal the genomic architecture of hybrid incompatibilities underlying speciation via character displacement in darters (Percidae: Etheostominae).</title>
        <authorList>
            <person name="Moran R.L."/>
            <person name="Catchen J.M."/>
            <person name="Fuller R.C."/>
        </authorList>
    </citation>
    <scope>NUCLEOTIDE SEQUENCE [LARGE SCALE GENOMIC DNA]</scope>
    <source>
        <strain evidence="2">EspeVRDwgs_2016</strain>
        <tissue evidence="2">Muscle</tissue>
    </source>
</reference>
<organism evidence="2 3">
    <name type="scientific">Etheostoma spectabile</name>
    <name type="common">orangethroat darter</name>
    <dbReference type="NCBI Taxonomy" id="54343"/>
    <lineage>
        <taxon>Eukaryota</taxon>
        <taxon>Metazoa</taxon>
        <taxon>Chordata</taxon>
        <taxon>Craniata</taxon>
        <taxon>Vertebrata</taxon>
        <taxon>Euteleostomi</taxon>
        <taxon>Actinopterygii</taxon>
        <taxon>Neopterygii</taxon>
        <taxon>Teleostei</taxon>
        <taxon>Neoteleostei</taxon>
        <taxon>Acanthomorphata</taxon>
        <taxon>Eupercaria</taxon>
        <taxon>Perciformes</taxon>
        <taxon>Percoidei</taxon>
        <taxon>Percidae</taxon>
        <taxon>Etheostomatinae</taxon>
        <taxon>Etheostoma</taxon>
    </lineage>
</organism>
<dbReference type="EMBL" id="VOFY01000017">
    <property type="protein sequence ID" value="KAA8584040.1"/>
    <property type="molecule type" value="Genomic_DNA"/>
</dbReference>
<sequence length="489" mass="52816">MCLMCSRGSLYKRGRKASAAFSRALDPCSDPSTAKQHQQSECSPCRKHHISLLAYSGLGPQEPSVCRDVKIKCVQRDRADFRESDNISSVPLKSSVNPSNTWPPQQDAVYLIMRESVSDTHSVSSRETTDSFLEPPPDHTHTHIFSYQASENSLFPGEGPAAAPPKPTLSPSSHHRQRGRSFIQLLSPDKEGEKEVGGGGAGEVGGESPRRARPRPRFPMPTSDHPSRREISHHLGSGIMKILGERERERERKRGREHMGRPHWERPGESQPFEVVPVEGINGREEVPSQETLIWTFTGSRRAADRAAGLFALAVPFSYAYTFFRYANLQRLKAIPAGEPWHRTPKGKYVAAAAGGSCSLSRFTGPRAGLVGPGCRPGGCPLRPGSCPLRPGCPLGPGCCPLRPGSCPLRPGPGSCLLRPGSCPLKPGSCPVRPGCPLRPGCCPLRPGSCPLRPGTCPVRPGCPLTPGCCPLRPGSYPLRPGCCPLRPG</sequence>
<evidence type="ECO:0000313" key="2">
    <source>
        <dbReference type="EMBL" id="KAA8584040.1"/>
    </source>
</evidence>
<evidence type="ECO:0000256" key="1">
    <source>
        <dbReference type="SAM" id="MobiDB-lite"/>
    </source>
</evidence>
<dbReference type="AlphaFoldDB" id="A0A5J5CU48"/>
<gene>
    <name evidence="2" type="ORF">FQN60_015248</name>
</gene>
<protein>
    <submittedName>
        <fullName evidence="2">Uncharacterized protein</fullName>
    </submittedName>
</protein>
<feature type="region of interest" description="Disordered" evidence="1">
    <location>
        <begin position="121"/>
        <end position="231"/>
    </location>
</feature>
<keyword evidence="3" id="KW-1185">Reference proteome</keyword>
<proteinExistence type="predicted"/>
<comment type="caution">
    <text evidence="2">The sequence shown here is derived from an EMBL/GenBank/DDBJ whole genome shotgun (WGS) entry which is preliminary data.</text>
</comment>
<feature type="compositionally biased region" description="Polar residues" evidence="1">
    <location>
        <begin position="143"/>
        <end position="153"/>
    </location>
</feature>
<evidence type="ECO:0000313" key="3">
    <source>
        <dbReference type="Proteomes" id="UP000327493"/>
    </source>
</evidence>